<keyword evidence="2" id="KW-1185">Reference proteome</keyword>
<accession>A0A1M7BIX1</accession>
<evidence type="ECO:0000313" key="1">
    <source>
        <dbReference type="EMBL" id="SHL54985.1"/>
    </source>
</evidence>
<protein>
    <submittedName>
        <fullName evidence="1">Multimeric flavodoxin WrbA</fullName>
    </submittedName>
</protein>
<dbReference type="EMBL" id="FRAC01000037">
    <property type="protein sequence ID" value="SHL54985.1"/>
    <property type="molecule type" value="Genomic_DNA"/>
</dbReference>
<dbReference type="STRING" id="1121322.SAMN02745136_05146"/>
<dbReference type="OrthoDB" id="1026745at2"/>
<reference evidence="1 2" key="1">
    <citation type="submission" date="2016-11" db="EMBL/GenBank/DDBJ databases">
        <authorList>
            <person name="Jaros S."/>
            <person name="Januszkiewicz K."/>
            <person name="Wedrychowicz H."/>
        </authorList>
    </citation>
    <scope>NUCLEOTIDE SEQUENCE [LARGE SCALE GENOMIC DNA]</scope>
    <source>
        <strain evidence="1 2">DSM 15929</strain>
    </source>
</reference>
<dbReference type="Proteomes" id="UP000184386">
    <property type="component" value="Unassembled WGS sequence"/>
</dbReference>
<dbReference type="AlphaFoldDB" id="A0A1M7BIX1"/>
<proteinExistence type="predicted"/>
<evidence type="ECO:0000313" key="2">
    <source>
        <dbReference type="Proteomes" id="UP000184386"/>
    </source>
</evidence>
<gene>
    <name evidence="1" type="ORF">SAMN02745136_05146</name>
</gene>
<organism evidence="1 2">
    <name type="scientific">Anaerocolumna jejuensis DSM 15929</name>
    <dbReference type="NCBI Taxonomy" id="1121322"/>
    <lineage>
        <taxon>Bacteria</taxon>
        <taxon>Bacillati</taxon>
        <taxon>Bacillota</taxon>
        <taxon>Clostridia</taxon>
        <taxon>Lachnospirales</taxon>
        <taxon>Lachnospiraceae</taxon>
        <taxon>Anaerocolumna</taxon>
    </lineage>
</organism>
<dbReference type="SUPFAM" id="SSF52218">
    <property type="entry name" value="Flavoproteins"/>
    <property type="match status" value="1"/>
</dbReference>
<dbReference type="InterPro" id="IPR029039">
    <property type="entry name" value="Flavoprotein-like_sf"/>
</dbReference>
<name>A0A1M7BIX1_9FIRM</name>
<sequence length="212" mass="24141">MKIAVINGSPKIKNGTSSFLLQKIESMISSENEIFHYNINKNPLTAQQYRELCSMDTLLFAFPLYIDAIPSHLFRMLAALEDYMKTERQNPIYVYAIINNGFYEGRQNHIAISILQNWCLRTGLQFGRGIGLGAGEMMNFIEKVPLGHGPQKNLGNALRQLADSINSRSTGEVMYISPNFPRFAWKFNGTHFFWNATAKTNGLKKKDILKRL</sequence>
<dbReference type="Gene3D" id="3.40.50.360">
    <property type="match status" value="1"/>
</dbReference>
<dbReference type="RefSeq" id="WP_073280054.1">
    <property type="nucleotide sequence ID" value="NZ_FRAC01000037.1"/>
</dbReference>